<dbReference type="HAMAP" id="MF_00423">
    <property type="entry name" value="SelA"/>
    <property type="match status" value="1"/>
</dbReference>
<keyword evidence="6 8" id="KW-0711">Selenium</keyword>
<comment type="catalytic activity">
    <reaction evidence="8">
        <text>L-seryl-tRNA(Sec) + selenophosphate + H(+) = L-selenocysteinyl-tRNA(Sec) + phosphate</text>
        <dbReference type="Rhea" id="RHEA:22728"/>
        <dbReference type="Rhea" id="RHEA-COMP:9742"/>
        <dbReference type="Rhea" id="RHEA-COMP:9743"/>
        <dbReference type="ChEBI" id="CHEBI:15378"/>
        <dbReference type="ChEBI" id="CHEBI:16144"/>
        <dbReference type="ChEBI" id="CHEBI:43474"/>
        <dbReference type="ChEBI" id="CHEBI:78533"/>
        <dbReference type="ChEBI" id="CHEBI:78573"/>
        <dbReference type="EC" id="2.9.1.1"/>
    </reaction>
</comment>
<comment type="function">
    <text evidence="8">Converts seryl-tRNA(Sec) to selenocysteinyl-tRNA(Sec) required for selenoprotein biosynthesis.</text>
</comment>
<dbReference type="GO" id="GO:0004125">
    <property type="term" value="F:L-seryl-tRNA(Sec) selenium transferase activity"/>
    <property type="evidence" value="ECO:0007669"/>
    <property type="project" value="UniProtKB-EC"/>
</dbReference>
<evidence type="ECO:0000259" key="9">
    <source>
        <dbReference type="Pfam" id="PF12390"/>
    </source>
</evidence>
<reference evidence="10 11" key="1">
    <citation type="submission" date="2020-11" db="EMBL/GenBank/DDBJ databases">
        <title>Fusibacter basophilias sp. nov.</title>
        <authorList>
            <person name="Qiu D."/>
        </authorList>
    </citation>
    <scope>NUCLEOTIDE SEQUENCE [LARGE SCALE GENOMIC DNA]</scope>
    <source>
        <strain evidence="10 11">Q10-2</strain>
    </source>
</reference>
<feature type="modified residue" description="N6-(pyridoxal phosphate)lysine" evidence="8">
    <location>
        <position position="312"/>
    </location>
</feature>
<dbReference type="NCBIfam" id="TIGR00474">
    <property type="entry name" value="selA"/>
    <property type="match status" value="1"/>
</dbReference>
<dbReference type="EC" id="2.9.1.1" evidence="8"/>
<dbReference type="Gene3D" id="3.40.640.10">
    <property type="entry name" value="Type I PLP-dependent aspartate aminotransferase-like (Major domain)"/>
    <property type="match status" value="1"/>
</dbReference>
<evidence type="ECO:0000256" key="8">
    <source>
        <dbReference type="HAMAP-Rule" id="MF_00423"/>
    </source>
</evidence>
<evidence type="ECO:0000256" key="5">
    <source>
        <dbReference type="ARBA" id="ARBA00022917"/>
    </source>
</evidence>
<comment type="similarity">
    <text evidence="7 8">Belongs to the SelA family.</text>
</comment>
<dbReference type="RefSeq" id="WP_194701163.1">
    <property type="nucleotide sequence ID" value="NZ_JADKNH010000004.1"/>
</dbReference>
<evidence type="ECO:0000256" key="3">
    <source>
        <dbReference type="ARBA" id="ARBA00022679"/>
    </source>
</evidence>
<dbReference type="EMBL" id="JADKNH010000004">
    <property type="protein sequence ID" value="MBF4692922.1"/>
    <property type="molecule type" value="Genomic_DNA"/>
</dbReference>
<evidence type="ECO:0000256" key="1">
    <source>
        <dbReference type="ARBA" id="ARBA00001933"/>
    </source>
</evidence>
<dbReference type="Gene3D" id="3.90.1150.180">
    <property type="match status" value="1"/>
</dbReference>
<dbReference type="InterPro" id="IPR015421">
    <property type="entry name" value="PyrdxlP-dep_Trfase_major"/>
</dbReference>
<keyword evidence="11" id="KW-1185">Reference proteome</keyword>
<comment type="subcellular location">
    <subcellularLocation>
        <location evidence="8">Cytoplasm</location>
    </subcellularLocation>
</comment>
<dbReference type="Pfam" id="PF03841">
    <property type="entry name" value="SelA"/>
    <property type="match status" value="1"/>
</dbReference>
<dbReference type="InterPro" id="IPR018319">
    <property type="entry name" value="SelA-like"/>
</dbReference>
<comment type="pathway">
    <text evidence="8">Aminoacyl-tRNA biosynthesis; selenocysteinyl-tRNA(Sec) biosynthesis; selenocysteinyl-tRNA(Sec) from L-seryl-tRNA(Sec) (bacterial route): step 1/1.</text>
</comment>
<dbReference type="InterPro" id="IPR004534">
    <property type="entry name" value="SelA_trans"/>
</dbReference>
<comment type="cofactor">
    <cofactor evidence="1 8">
        <name>pyridoxal 5'-phosphate</name>
        <dbReference type="ChEBI" id="CHEBI:597326"/>
    </cofactor>
</comment>
<dbReference type="Pfam" id="PF12390">
    <property type="entry name" value="Se-cys_synth_N"/>
    <property type="match status" value="1"/>
</dbReference>
<evidence type="ECO:0000313" key="10">
    <source>
        <dbReference type="EMBL" id="MBF4692922.1"/>
    </source>
</evidence>
<dbReference type="InterPro" id="IPR015424">
    <property type="entry name" value="PyrdxlP-dep_Trfase"/>
</dbReference>
<protein>
    <recommendedName>
        <fullName evidence="8">L-seryl-tRNA(Sec) selenium transferase</fullName>
        <ecNumber evidence="8">2.9.1.1</ecNumber>
    </recommendedName>
    <alternativeName>
        <fullName evidence="8">Selenocysteine synthase</fullName>
        <shortName evidence="8">Sec synthase</shortName>
    </alternativeName>
    <alternativeName>
        <fullName evidence="8">Selenocysteinyl-tRNA(Sec) synthase</fullName>
    </alternativeName>
</protein>
<comment type="caution">
    <text evidence="10">The sequence shown here is derived from an EMBL/GenBank/DDBJ whole genome shotgun (WGS) entry which is preliminary data.</text>
</comment>
<accession>A0ABR9ZR39</accession>
<dbReference type="SUPFAM" id="SSF53383">
    <property type="entry name" value="PLP-dependent transferases"/>
    <property type="match status" value="1"/>
</dbReference>
<evidence type="ECO:0000256" key="6">
    <source>
        <dbReference type="ARBA" id="ARBA00023266"/>
    </source>
</evidence>
<keyword evidence="5 8" id="KW-0648">Protein biosynthesis</keyword>
<proteinExistence type="inferred from homology"/>
<keyword evidence="4 8" id="KW-0663">Pyridoxal phosphate</keyword>
<gene>
    <name evidence="8" type="primary">selA</name>
    <name evidence="10" type="ORF">ISU02_07310</name>
</gene>
<evidence type="ECO:0000256" key="4">
    <source>
        <dbReference type="ARBA" id="ARBA00022898"/>
    </source>
</evidence>
<keyword evidence="3 8" id="KW-0808">Transferase</keyword>
<evidence type="ECO:0000256" key="7">
    <source>
        <dbReference type="ARBA" id="ARBA00044507"/>
    </source>
</evidence>
<dbReference type="PANTHER" id="PTHR32328">
    <property type="entry name" value="L-SERYL-TRNA(SEC) SELENIUM TRANSFERASE"/>
    <property type="match status" value="1"/>
</dbReference>
<evidence type="ECO:0000256" key="2">
    <source>
        <dbReference type="ARBA" id="ARBA00022490"/>
    </source>
</evidence>
<dbReference type="Proteomes" id="UP000614200">
    <property type="component" value="Unassembled WGS sequence"/>
</dbReference>
<dbReference type="PANTHER" id="PTHR32328:SF0">
    <property type="entry name" value="L-SERYL-TRNA(SEC) SELENIUM TRANSFERASE"/>
    <property type="match status" value="1"/>
</dbReference>
<evidence type="ECO:0000313" key="11">
    <source>
        <dbReference type="Proteomes" id="UP000614200"/>
    </source>
</evidence>
<keyword evidence="2 8" id="KW-0963">Cytoplasm</keyword>
<sequence>MQTKQALLRSIPKVDDVANHERVLELMMISSRQVIMDAIRKVIDQRRNEILTLTASVDVSIDTETAEIKGKSIDIDVEAIVEDVIQAVYKLNEMSLRRVINATGVILHTNLGRASLYSGIKESLWEIAENYSTLEFNIATGKRGSRYDHVEEILTKLTGAEAAMVVNNNAAAVLLILSTLGKGKDVIVSRGELVEIGGAFRIPEIMVQSGANLVEVGTTNKTHLYDYERAIINGETGAFLKVHTSNYRILGFTEEVSLSELATLGRTHDIPVIHDLGSGALIDFSKFGIEGEMTVHESVASGADIICFSGDKLLGGPQAGIIIGKKHWIEQMKLNPLTRAFRIDKLTLAALEATLRLYFDTDKVISQIPLLEMMTMPLEIIRERATHLRDLLSDQNLVDHICLEEGASQVGGGSMPLQELPTVLVKINPVGLSVKQLETHLRQSQMPIIVRIQKDHILLDVRTINERDFEYISNTIKQILRNKEV</sequence>
<name>A0ABR9ZR39_9FIRM</name>
<organism evidence="10 11">
    <name type="scientific">Fusibacter ferrireducens</name>
    <dbReference type="NCBI Taxonomy" id="2785058"/>
    <lineage>
        <taxon>Bacteria</taxon>
        <taxon>Bacillati</taxon>
        <taxon>Bacillota</taxon>
        <taxon>Clostridia</taxon>
        <taxon>Eubacteriales</taxon>
        <taxon>Eubacteriales Family XII. Incertae Sedis</taxon>
        <taxon>Fusibacter</taxon>
    </lineage>
</organism>
<dbReference type="InterPro" id="IPR025862">
    <property type="entry name" value="SelA_trans_N_dom"/>
</dbReference>
<feature type="domain" description="L-seryl-tRNA selenium transferase N-terminal" evidence="9">
    <location>
        <begin position="8"/>
        <end position="47"/>
    </location>
</feature>